<dbReference type="HOGENOM" id="CLU_087859_4_2_6"/>
<dbReference type="PANTHER" id="PTHR34820:SF4">
    <property type="entry name" value="INNER MEMBRANE PROTEIN YEBZ"/>
    <property type="match status" value="1"/>
</dbReference>
<evidence type="ECO:0000256" key="4">
    <source>
        <dbReference type="ARBA" id="ARBA00022729"/>
    </source>
</evidence>
<dbReference type="PATRIC" id="fig|932677.3.peg.1747"/>
<evidence type="ECO:0000259" key="9">
    <source>
        <dbReference type="Pfam" id="PF04234"/>
    </source>
</evidence>
<evidence type="ECO:0000256" key="6">
    <source>
        <dbReference type="ARBA" id="ARBA00023008"/>
    </source>
</evidence>
<proteinExistence type="inferred from homology"/>
<comment type="similarity">
    <text evidence="2 7">Belongs to the CopC family.</text>
</comment>
<keyword evidence="6 7" id="KW-0186">Copper</keyword>
<feature type="signal peptide" evidence="8">
    <location>
        <begin position="1"/>
        <end position="27"/>
    </location>
</feature>
<accession>A0A0H3KWZ0</accession>
<organism evidence="10 11">
    <name type="scientific">Pantoea ananatis (strain AJ13355)</name>
    <dbReference type="NCBI Taxonomy" id="932677"/>
    <lineage>
        <taxon>Bacteria</taxon>
        <taxon>Pseudomonadati</taxon>
        <taxon>Pseudomonadota</taxon>
        <taxon>Gammaproteobacteria</taxon>
        <taxon>Enterobacterales</taxon>
        <taxon>Erwiniaceae</taxon>
        <taxon>Pantoea</taxon>
    </lineage>
</organism>
<sequence length="124" mass="13259">MKKTAISRGVLALIATGTMVFSQLALAHAHLASSVPAANAAVTPAPQHITLSFTEDVEAAFSGVDVMNAQHKAVGEKARLDGKQHDRLRVDFAQPLTQGAYQVNWHVLSVDGHKTHGSYTFTVK</sequence>
<feature type="chain" id="PRO_5002614014" description="Copper resistance protein C" evidence="8">
    <location>
        <begin position="28"/>
        <end position="124"/>
    </location>
</feature>
<evidence type="ECO:0000256" key="1">
    <source>
        <dbReference type="ARBA" id="ARBA00004418"/>
    </source>
</evidence>
<dbReference type="SUPFAM" id="SSF81296">
    <property type="entry name" value="E set domains"/>
    <property type="match status" value="1"/>
</dbReference>
<dbReference type="Gene3D" id="2.60.40.1220">
    <property type="match status" value="1"/>
</dbReference>
<dbReference type="NCBIfam" id="NF033814">
    <property type="entry name" value="copper_CopC"/>
    <property type="match status" value="1"/>
</dbReference>
<evidence type="ECO:0000313" key="10">
    <source>
        <dbReference type="EMBL" id="BAK11578.1"/>
    </source>
</evidence>
<dbReference type="InterPro" id="IPR047685">
    <property type="entry name" value="CopC-like"/>
</dbReference>
<dbReference type="KEGG" id="paj:PAJ_1498"/>
<dbReference type="RefSeq" id="WP_014593874.1">
    <property type="nucleotide sequence ID" value="NC_017531.2"/>
</dbReference>
<evidence type="ECO:0000256" key="7">
    <source>
        <dbReference type="RuleBase" id="RU369037"/>
    </source>
</evidence>
<evidence type="ECO:0000256" key="2">
    <source>
        <dbReference type="ARBA" id="ARBA00010509"/>
    </source>
</evidence>
<keyword evidence="3 7" id="KW-0479">Metal-binding</keyword>
<name>A0A0H3KWZ0_PANAA</name>
<comment type="function">
    <text evidence="7">Involved in copper resistance.</text>
</comment>
<dbReference type="eggNOG" id="COG2372">
    <property type="taxonomic scope" value="Bacteria"/>
</dbReference>
<dbReference type="GO" id="GO:0006825">
    <property type="term" value="P:copper ion transport"/>
    <property type="evidence" value="ECO:0007669"/>
    <property type="project" value="InterPro"/>
</dbReference>
<reference evidence="11" key="1">
    <citation type="journal article" date="2012" name="Appl. Microbiol. Biotechnol.">
        <title>The complete genome sequence of Pantoea ananatis AJ13355, an organism with great biotechnological potential.</title>
        <authorList>
            <person name="Hara Y."/>
            <person name="Kadotani N."/>
            <person name="Izui H."/>
            <person name="Katashkina J.I."/>
            <person name="Kuvaeva T.M."/>
            <person name="Andreeva I.G."/>
            <person name="Golubeva L.I."/>
            <person name="Malko D.B."/>
            <person name="Makeev V.J."/>
            <person name="Mashko S.V."/>
            <person name="Kozlov Y.I."/>
        </authorList>
    </citation>
    <scope>NUCLEOTIDE SEQUENCE [LARGE SCALE GENOMIC DNA]</scope>
    <source>
        <strain evidence="11">AJ13355</strain>
    </source>
</reference>
<dbReference type="GO" id="GO:0005507">
    <property type="term" value="F:copper ion binding"/>
    <property type="evidence" value="ECO:0007669"/>
    <property type="project" value="UniProtKB-UniRule"/>
</dbReference>
<dbReference type="InterPro" id="IPR032694">
    <property type="entry name" value="CopC/D"/>
</dbReference>
<evidence type="ECO:0000256" key="8">
    <source>
        <dbReference type="SAM" id="SignalP"/>
    </source>
</evidence>
<dbReference type="AlphaFoldDB" id="A0A0H3KWZ0"/>
<dbReference type="GO" id="GO:0046688">
    <property type="term" value="P:response to copper ion"/>
    <property type="evidence" value="ECO:0007669"/>
    <property type="project" value="UniProtKB-UniRule"/>
</dbReference>
<gene>
    <name evidence="10" type="primary">yobA</name>
    <name evidence="10" type="ordered locus">PAJ_1498</name>
</gene>
<dbReference type="InterPro" id="IPR007348">
    <property type="entry name" value="CopC_dom"/>
</dbReference>
<keyword evidence="4 7" id="KW-0732">Signal</keyword>
<comment type="subcellular location">
    <subcellularLocation>
        <location evidence="1 7">Periplasm</location>
    </subcellularLocation>
</comment>
<evidence type="ECO:0000256" key="5">
    <source>
        <dbReference type="ARBA" id="ARBA00022764"/>
    </source>
</evidence>
<evidence type="ECO:0000256" key="3">
    <source>
        <dbReference type="ARBA" id="ARBA00022723"/>
    </source>
</evidence>
<keyword evidence="5 7" id="KW-0574">Periplasm</keyword>
<feature type="domain" description="CopC" evidence="9">
    <location>
        <begin position="28"/>
        <end position="123"/>
    </location>
</feature>
<dbReference type="EMBL" id="AP012032">
    <property type="protein sequence ID" value="BAK11578.1"/>
    <property type="molecule type" value="Genomic_DNA"/>
</dbReference>
<dbReference type="PANTHER" id="PTHR34820">
    <property type="entry name" value="INNER MEMBRANE PROTEIN YEBZ"/>
    <property type="match status" value="1"/>
</dbReference>
<protein>
    <recommendedName>
        <fullName evidence="7">Copper resistance protein C</fullName>
    </recommendedName>
</protein>
<dbReference type="Pfam" id="PF04234">
    <property type="entry name" value="CopC"/>
    <property type="match status" value="1"/>
</dbReference>
<dbReference type="GO" id="GO:0005886">
    <property type="term" value="C:plasma membrane"/>
    <property type="evidence" value="ECO:0007669"/>
    <property type="project" value="TreeGrafter"/>
</dbReference>
<dbReference type="OrthoDB" id="9796814at2"/>
<evidence type="ECO:0000313" key="11">
    <source>
        <dbReference type="Proteomes" id="UP000006690"/>
    </source>
</evidence>
<dbReference type="GO" id="GO:0042597">
    <property type="term" value="C:periplasmic space"/>
    <property type="evidence" value="ECO:0007669"/>
    <property type="project" value="UniProtKB-SubCell"/>
</dbReference>
<dbReference type="InterPro" id="IPR014756">
    <property type="entry name" value="Ig_E-set"/>
</dbReference>
<dbReference type="InterPro" id="IPR014755">
    <property type="entry name" value="Cu-Rt/internalin_Ig-like"/>
</dbReference>
<dbReference type="Proteomes" id="UP000006690">
    <property type="component" value="Chromosome"/>
</dbReference>